<evidence type="ECO:0000256" key="3">
    <source>
        <dbReference type="ARBA" id="ARBA00012438"/>
    </source>
</evidence>
<reference evidence="12" key="1">
    <citation type="journal article" date="2019" name="Int. J. Syst. Evol. Microbiol.">
        <title>The Global Catalogue of Microorganisms (GCM) 10K type strain sequencing project: providing services to taxonomists for standard genome sequencing and annotation.</title>
        <authorList>
            <consortium name="The Broad Institute Genomics Platform"/>
            <consortium name="The Broad Institute Genome Sequencing Center for Infectious Disease"/>
            <person name="Wu L."/>
            <person name="Ma J."/>
        </authorList>
    </citation>
    <scope>NUCLEOTIDE SEQUENCE [LARGE SCALE GENOMIC DNA]</scope>
    <source>
        <strain evidence="12">CGMCC 1.7064</strain>
    </source>
</reference>
<dbReference type="CDD" id="cd00075">
    <property type="entry name" value="HATPase"/>
    <property type="match status" value="1"/>
</dbReference>
<proteinExistence type="predicted"/>
<evidence type="ECO:0000256" key="1">
    <source>
        <dbReference type="ARBA" id="ARBA00000085"/>
    </source>
</evidence>
<dbReference type="InterPro" id="IPR005467">
    <property type="entry name" value="His_kinase_dom"/>
</dbReference>
<dbReference type="Pfam" id="PF08448">
    <property type="entry name" value="PAS_4"/>
    <property type="match status" value="1"/>
</dbReference>
<dbReference type="SUPFAM" id="SSF47384">
    <property type="entry name" value="Homodimeric domain of signal transducing histidine kinase"/>
    <property type="match status" value="1"/>
</dbReference>
<comment type="subcellular location">
    <subcellularLocation>
        <location evidence="2">Cell membrane</location>
    </subcellularLocation>
</comment>
<sequence length="578" mass="62601">MPRNERSPAVSLATPTTLPSAEVAEGRRHFGEFSLRRRVLLSQLPLTISTVLVVIAVLAIDPGVAMESTFLAIGFGGIMFLTLLAGTIPWHRLPAVFYWIIPLLDFVAIAPLWTAARSVLDGMVLLTAFPVFWLAWSGLYPILALSLGFLGTAAVNWWPYVSATTPFSDALMESSLTRPVMVPFLMLALGVAASILTRSMDKQRLELRSALDGAATQNRLLQAVVETSDVGILVVDGDGHDVLMNQAQRRTHFIGLPPGRDDGAEHELLLFEADGVTPIPPDERPVTQALQGKEFRGRIIAIGTDGAQQHLSVSASAMYDEEDRFDGTVVVFQNVTDLMDAIQTRERFVAEVSHEFRTPLTSIIGYLDVALEEDLDPVVRKFLTTSQRNAERLLGLVTSLLDSAANSSKVTVQQVNLALLVQTSVESVAVQAAKAGLTLEADLPERLDAQADPVKMGQVVDNLLSNAIKYTPDGGSVTVALRQVGGVDGARQWAELAVRDTGFGMTEAEREKLFTNFYRTEHVRKAAIPGTGLGLAITQGFVRAHGGELLVSSEKDVGSTFTVRIPVNGPATERSREQ</sequence>
<dbReference type="EMBL" id="BMLQ01000004">
    <property type="protein sequence ID" value="GGO45236.1"/>
    <property type="molecule type" value="Genomic_DNA"/>
</dbReference>
<feature type="transmembrane region" description="Helical" evidence="8">
    <location>
        <begin position="143"/>
        <end position="160"/>
    </location>
</feature>
<feature type="transmembrane region" description="Helical" evidence="8">
    <location>
        <begin position="44"/>
        <end position="64"/>
    </location>
</feature>
<evidence type="ECO:0000256" key="4">
    <source>
        <dbReference type="ARBA" id="ARBA00022553"/>
    </source>
</evidence>
<evidence type="ECO:0000259" key="9">
    <source>
        <dbReference type="PROSITE" id="PS50109"/>
    </source>
</evidence>
<keyword evidence="12" id="KW-1185">Reference proteome</keyword>
<organism evidence="11 12">
    <name type="scientific">Citricoccus zhacaiensis</name>
    <dbReference type="NCBI Taxonomy" id="489142"/>
    <lineage>
        <taxon>Bacteria</taxon>
        <taxon>Bacillati</taxon>
        <taxon>Actinomycetota</taxon>
        <taxon>Actinomycetes</taxon>
        <taxon>Micrococcales</taxon>
        <taxon>Micrococcaceae</taxon>
        <taxon>Citricoccus</taxon>
    </lineage>
</organism>
<dbReference type="InterPro" id="IPR013656">
    <property type="entry name" value="PAS_4"/>
</dbReference>
<keyword evidence="6 11" id="KW-0418">Kinase</keyword>
<dbReference type="PRINTS" id="PR00344">
    <property type="entry name" value="BCTRLSENSOR"/>
</dbReference>
<comment type="caution">
    <text evidence="11">The sequence shown here is derived from an EMBL/GenBank/DDBJ whole genome shotgun (WGS) entry which is preliminary data.</text>
</comment>
<keyword evidence="8" id="KW-1133">Transmembrane helix</keyword>
<evidence type="ECO:0000256" key="6">
    <source>
        <dbReference type="ARBA" id="ARBA00022777"/>
    </source>
</evidence>
<evidence type="ECO:0000256" key="2">
    <source>
        <dbReference type="ARBA" id="ARBA00004236"/>
    </source>
</evidence>
<dbReference type="InterPro" id="IPR035965">
    <property type="entry name" value="PAS-like_dom_sf"/>
</dbReference>
<feature type="domain" description="PAC" evidence="10">
    <location>
        <begin position="293"/>
        <end position="347"/>
    </location>
</feature>
<dbReference type="InterPro" id="IPR036097">
    <property type="entry name" value="HisK_dim/P_sf"/>
</dbReference>
<gene>
    <name evidence="11" type="ORF">GCM10010977_17520</name>
</gene>
<feature type="transmembrane region" description="Helical" evidence="8">
    <location>
        <begin position="180"/>
        <end position="197"/>
    </location>
</feature>
<dbReference type="SUPFAM" id="SSF55785">
    <property type="entry name" value="PYP-like sensor domain (PAS domain)"/>
    <property type="match status" value="1"/>
</dbReference>
<feature type="transmembrane region" description="Helical" evidence="8">
    <location>
        <begin position="70"/>
        <end position="88"/>
    </location>
</feature>
<dbReference type="PROSITE" id="PS50109">
    <property type="entry name" value="HIS_KIN"/>
    <property type="match status" value="1"/>
</dbReference>
<keyword evidence="8" id="KW-0472">Membrane</keyword>
<dbReference type="GO" id="GO:0016301">
    <property type="term" value="F:kinase activity"/>
    <property type="evidence" value="ECO:0007669"/>
    <property type="project" value="UniProtKB-KW"/>
</dbReference>
<keyword evidence="7" id="KW-0902">Two-component regulatory system</keyword>
<keyword evidence="5" id="KW-0808">Transferase</keyword>
<keyword evidence="4" id="KW-0597">Phosphoprotein</keyword>
<evidence type="ECO:0000259" key="10">
    <source>
        <dbReference type="PROSITE" id="PS50113"/>
    </source>
</evidence>
<dbReference type="Pfam" id="PF00512">
    <property type="entry name" value="HisKA"/>
    <property type="match status" value="1"/>
</dbReference>
<dbReference type="InterPro" id="IPR036890">
    <property type="entry name" value="HATPase_C_sf"/>
</dbReference>
<dbReference type="SUPFAM" id="SSF55874">
    <property type="entry name" value="ATPase domain of HSP90 chaperone/DNA topoisomerase II/histidine kinase"/>
    <property type="match status" value="1"/>
</dbReference>
<dbReference type="SMART" id="SM00388">
    <property type="entry name" value="HisKA"/>
    <property type="match status" value="1"/>
</dbReference>
<comment type="catalytic activity">
    <reaction evidence="1">
        <text>ATP + protein L-histidine = ADP + protein N-phospho-L-histidine.</text>
        <dbReference type="EC" id="2.7.13.3"/>
    </reaction>
</comment>
<protein>
    <recommendedName>
        <fullName evidence="3">histidine kinase</fullName>
        <ecNumber evidence="3">2.7.13.3</ecNumber>
    </recommendedName>
</protein>
<evidence type="ECO:0000313" key="11">
    <source>
        <dbReference type="EMBL" id="GGO45236.1"/>
    </source>
</evidence>
<dbReference type="EC" id="2.7.13.3" evidence="3"/>
<evidence type="ECO:0000256" key="8">
    <source>
        <dbReference type="SAM" id="Phobius"/>
    </source>
</evidence>
<evidence type="ECO:0000313" key="12">
    <source>
        <dbReference type="Proteomes" id="UP000642509"/>
    </source>
</evidence>
<dbReference type="PANTHER" id="PTHR43047">
    <property type="entry name" value="TWO-COMPONENT HISTIDINE PROTEIN KINASE"/>
    <property type="match status" value="1"/>
</dbReference>
<dbReference type="PROSITE" id="PS50113">
    <property type="entry name" value="PAC"/>
    <property type="match status" value="1"/>
</dbReference>
<dbReference type="InterPro" id="IPR000700">
    <property type="entry name" value="PAS-assoc_C"/>
</dbReference>
<dbReference type="Gene3D" id="3.30.450.20">
    <property type="entry name" value="PAS domain"/>
    <property type="match status" value="1"/>
</dbReference>
<dbReference type="Proteomes" id="UP000642509">
    <property type="component" value="Unassembled WGS sequence"/>
</dbReference>
<accession>A0ABQ2M038</accession>
<dbReference type="Pfam" id="PF02518">
    <property type="entry name" value="HATPase_c"/>
    <property type="match status" value="1"/>
</dbReference>
<name>A0ABQ2M038_9MICC</name>
<dbReference type="InterPro" id="IPR003594">
    <property type="entry name" value="HATPase_dom"/>
</dbReference>
<evidence type="ECO:0000256" key="7">
    <source>
        <dbReference type="ARBA" id="ARBA00023012"/>
    </source>
</evidence>
<evidence type="ECO:0000256" key="5">
    <source>
        <dbReference type="ARBA" id="ARBA00022679"/>
    </source>
</evidence>
<dbReference type="InterPro" id="IPR004358">
    <property type="entry name" value="Sig_transdc_His_kin-like_C"/>
</dbReference>
<dbReference type="PANTHER" id="PTHR43047:SF72">
    <property type="entry name" value="OSMOSENSING HISTIDINE PROTEIN KINASE SLN1"/>
    <property type="match status" value="1"/>
</dbReference>
<dbReference type="InterPro" id="IPR003661">
    <property type="entry name" value="HisK_dim/P_dom"/>
</dbReference>
<feature type="transmembrane region" description="Helical" evidence="8">
    <location>
        <begin position="95"/>
        <end position="113"/>
    </location>
</feature>
<dbReference type="CDD" id="cd00082">
    <property type="entry name" value="HisKA"/>
    <property type="match status" value="1"/>
</dbReference>
<feature type="domain" description="Histidine kinase" evidence="9">
    <location>
        <begin position="351"/>
        <end position="569"/>
    </location>
</feature>
<dbReference type="Gene3D" id="1.10.287.130">
    <property type="match status" value="1"/>
</dbReference>
<dbReference type="SMART" id="SM00387">
    <property type="entry name" value="HATPase_c"/>
    <property type="match status" value="1"/>
</dbReference>
<keyword evidence="8" id="KW-0812">Transmembrane</keyword>
<dbReference type="Gene3D" id="3.30.565.10">
    <property type="entry name" value="Histidine kinase-like ATPase, C-terminal domain"/>
    <property type="match status" value="1"/>
</dbReference>